<accession>A0A975NVL3</accession>
<dbReference type="EMBL" id="CP076136">
    <property type="protein sequence ID" value="QWG21551.1"/>
    <property type="molecule type" value="Genomic_DNA"/>
</dbReference>
<protein>
    <submittedName>
        <fullName evidence="1">Uncharacterized protein</fullName>
    </submittedName>
</protein>
<dbReference type="RefSeq" id="WP_215602271.1">
    <property type="nucleotide sequence ID" value="NZ_CP076136.1"/>
</dbReference>
<evidence type="ECO:0000313" key="2">
    <source>
        <dbReference type="Proteomes" id="UP000676951"/>
    </source>
</evidence>
<sequence length="95" mass="10566">MGSKGIAIASSTVLFLHSAYPLVASDYYKASVTRKSQDLYEVVGQNTYVKTRYCYEYVYYSDAILKIDAPSGYTVGEIIFVGNGGNKCEIEKLLR</sequence>
<evidence type="ECO:0000313" key="1">
    <source>
        <dbReference type="EMBL" id="QWG21551.1"/>
    </source>
</evidence>
<proteinExistence type="predicted"/>
<keyword evidence="2" id="KW-1185">Reference proteome</keyword>
<name>A0A975NVL3_9BRAD</name>
<dbReference type="AlphaFoldDB" id="A0A975NVL3"/>
<reference evidence="1 2" key="1">
    <citation type="submission" date="2021-06" db="EMBL/GenBank/DDBJ databases">
        <title>Bradyrhizobium sp. S2-11-4 Genome sequencing.</title>
        <authorList>
            <person name="Jin L."/>
        </authorList>
    </citation>
    <scope>NUCLEOTIDE SEQUENCE [LARGE SCALE GENOMIC DNA]</scope>
    <source>
        <strain evidence="1 2">S2-11-4</strain>
    </source>
</reference>
<gene>
    <name evidence="1" type="ORF">KMZ93_16240</name>
</gene>
<dbReference type="Proteomes" id="UP000676951">
    <property type="component" value="Chromosome"/>
</dbReference>
<organism evidence="1 2">
    <name type="scientific">Bradyrhizobium sediminis</name>
    <dbReference type="NCBI Taxonomy" id="2840469"/>
    <lineage>
        <taxon>Bacteria</taxon>
        <taxon>Pseudomonadati</taxon>
        <taxon>Pseudomonadota</taxon>
        <taxon>Alphaproteobacteria</taxon>
        <taxon>Hyphomicrobiales</taxon>
        <taxon>Nitrobacteraceae</taxon>
        <taxon>Bradyrhizobium</taxon>
    </lineage>
</organism>